<dbReference type="RefSeq" id="WP_196220629.1">
    <property type="nucleotide sequence ID" value="NZ_BAAAEA010000002.1"/>
</dbReference>
<keyword evidence="3" id="KW-1185">Reference proteome</keyword>
<dbReference type="InterPro" id="IPR052712">
    <property type="entry name" value="Acid_resist_chaperone_HdeD"/>
</dbReference>
<feature type="transmembrane region" description="Helical" evidence="1">
    <location>
        <begin position="74"/>
        <end position="94"/>
    </location>
</feature>
<feature type="transmembrane region" description="Helical" evidence="1">
    <location>
        <begin position="130"/>
        <end position="150"/>
    </location>
</feature>
<protein>
    <submittedName>
        <fullName evidence="2">Uncharacterized membrane protein HdeD, DUF308 family</fullName>
    </submittedName>
</protein>
<dbReference type="Proteomes" id="UP001157914">
    <property type="component" value="Unassembled WGS sequence"/>
</dbReference>
<sequence length="187" mass="19420">MTDAAQAVEDMKAKIQENWGWFLALGIALVLGGLVLIAAPLATTITVTYFIGAVLLIGGAVQVYNALKTQGTGHFIWNLLTGIIALIGGILIFVNPVIGTFALTLTLAATFVAQGVSQLLLGFKLRPHEGWIWVIVAGAVSLAAGIMIWVDLPGSVAWALGLIAGVSVLVNGWSYIAIALAARASKG</sequence>
<feature type="transmembrane region" description="Helical" evidence="1">
    <location>
        <begin position="47"/>
        <end position="67"/>
    </location>
</feature>
<comment type="caution">
    <text evidence="2">The sequence shown here is derived from an EMBL/GenBank/DDBJ whole genome shotgun (WGS) entry which is preliminary data.</text>
</comment>
<dbReference type="PANTHER" id="PTHR34989">
    <property type="entry name" value="PROTEIN HDED"/>
    <property type="match status" value="1"/>
</dbReference>
<feature type="transmembrane region" description="Helical" evidence="1">
    <location>
        <begin position="156"/>
        <end position="182"/>
    </location>
</feature>
<keyword evidence="1" id="KW-0472">Membrane</keyword>
<feature type="transmembrane region" description="Helical" evidence="1">
    <location>
        <begin position="21"/>
        <end position="41"/>
    </location>
</feature>
<dbReference type="InterPro" id="IPR005325">
    <property type="entry name" value="DUF308_memb"/>
</dbReference>
<reference evidence="2 3" key="1">
    <citation type="submission" date="2017-05" db="EMBL/GenBank/DDBJ databases">
        <authorList>
            <person name="Varghese N."/>
            <person name="Submissions S."/>
        </authorList>
    </citation>
    <scope>NUCLEOTIDE SEQUENCE [LARGE SCALE GENOMIC DNA]</scope>
    <source>
        <strain evidence="2 3">DSM 15949</strain>
    </source>
</reference>
<gene>
    <name evidence="2" type="ORF">SAMN06265374_2837</name>
</gene>
<evidence type="ECO:0000256" key="1">
    <source>
        <dbReference type="SAM" id="Phobius"/>
    </source>
</evidence>
<dbReference type="PANTHER" id="PTHR34989:SF1">
    <property type="entry name" value="PROTEIN HDED"/>
    <property type="match status" value="1"/>
</dbReference>
<name>A0ABY1P5X6_9HYPH</name>
<dbReference type="Pfam" id="PF03729">
    <property type="entry name" value="DUF308"/>
    <property type="match status" value="1"/>
</dbReference>
<keyword evidence="1" id="KW-1133">Transmembrane helix</keyword>
<dbReference type="EMBL" id="FXTT01000003">
    <property type="protein sequence ID" value="SMP26964.1"/>
    <property type="molecule type" value="Genomic_DNA"/>
</dbReference>
<organism evidence="2 3">
    <name type="scientific">Roseibium denhamense</name>
    <dbReference type="NCBI Taxonomy" id="76305"/>
    <lineage>
        <taxon>Bacteria</taxon>
        <taxon>Pseudomonadati</taxon>
        <taxon>Pseudomonadota</taxon>
        <taxon>Alphaproteobacteria</taxon>
        <taxon>Hyphomicrobiales</taxon>
        <taxon>Stappiaceae</taxon>
        <taxon>Roseibium</taxon>
    </lineage>
</organism>
<accession>A0ABY1P5X6</accession>
<feature type="transmembrane region" description="Helical" evidence="1">
    <location>
        <begin position="100"/>
        <end position="123"/>
    </location>
</feature>
<evidence type="ECO:0000313" key="2">
    <source>
        <dbReference type="EMBL" id="SMP26964.1"/>
    </source>
</evidence>
<evidence type="ECO:0000313" key="3">
    <source>
        <dbReference type="Proteomes" id="UP001157914"/>
    </source>
</evidence>
<proteinExistence type="predicted"/>
<keyword evidence="1" id="KW-0812">Transmembrane</keyword>